<protein>
    <submittedName>
        <fullName evidence="1">Uncharacterized protein</fullName>
    </submittedName>
</protein>
<keyword evidence="2" id="KW-1185">Reference proteome</keyword>
<evidence type="ECO:0000313" key="1">
    <source>
        <dbReference type="EMBL" id="SEO72471.1"/>
    </source>
</evidence>
<accession>A0A1H8S1A7</accession>
<evidence type="ECO:0000313" key="2">
    <source>
        <dbReference type="Proteomes" id="UP000198775"/>
    </source>
</evidence>
<name>A0A1H8S1A7_9EURY</name>
<proteinExistence type="predicted"/>
<dbReference type="Proteomes" id="UP000198775">
    <property type="component" value="Unassembled WGS sequence"/>
</dbReference>
<dbReference type="EMBL" id="FOCX01000017">
    <property type="protein sequence ID" value="SEO72471.1"/>
    <property type="molecule type" value="Genomic_DNA"/>
</dbReference>
<gene>
    <name evidence="1" type="ORF">SAMN05216388_1017113</name>
</gene>
<dbReference type="AlphaFoldDB" id="A0A1H8S1A7"/>
<reference evidence="2" key="1">
    <citation type="submission" date="2016-10" db="EMBL/GenBank/DDBJ databases">
        <authorList>
            <person name="Varghese N."/>
            <person name="Submissions S."/>
        </authorList>
    </citation>
    <scope>NUCLEOTIDE SEQUENCE [LARGE SCALE GENOMIC DNA]</scope>
    <source>
        <strain evidence="2">IBRC-M 10043</strain>
    </source>
</reference>
<sequence length="207" mass="22892">MPECADCGSQLELQDAGPLHWCPGCEAEIGVEERDRIVESTNDAPDYAERIVAEAININTDPGSVRIETSGDVVLNYQTAEKRLTGQELTFEQRAYITIDGPRLHLEGRPEPMDADPRSVVERLVAATINVPCGVESVKITAPESEELYYVYRGREGEGLPEPYTPVRFTQARHHGNNMPNTDLVFNGGVEITIEEPLLDLEVIDDA</sequence>
<dbReference type="RefSeq" id="WP_092662159.1">
    <property type="nucleotide sequence ID" value="NZ_FOCX01000017.1"/>
</dbReference>
<organism evidence="1 2">
    <name type="scientific">Halorientalis persicus</name>
    <dbReference type="NCBI Taxonomy" id="1367881"/>
    <lineage>
        <taxon>Archaea</taxon>
        <taxon>Methanobacteriati</taxon>
        <taxon>Methanobacteriota</taxon>
        <taxon>Stenosarchaea group</taxon>
        <taxon>Halobacteria</taxon>
        <taxon>Halobacteriales</taxon>
        <taxon>Haloarculaceae</taxon>
        <taxon>Halorientalis</taxon>
    </lineage>
</organism>